<evidence type="ECO:0000256" key="4">
    <source>
        <dbReference type="ARBA" id="ARBA00022741"/>
    </source>
</evidence>
<feature type="compositionally biased region" description="Basic and acidic residues" evidence="9">
    <location>
        <begin position="7"/>
        <end position="17"/>
    </location>
</feature>
<dbReference type="Pfam" id="PF00069">
    <property type="entry name" value="Pkinase"/>
    <property type="match status" value="1"/>
</dbReference>
<dbReference type="AlphaFoldDB" id="A0A0G4EX70"/>
<dbReference type="PANTHER" id="PTHR43671:SF98">
    <property type="entry name" value="SERINE_THREONINE-PROTEIN KINASE NEK11"/>
    <property type="match status" value="1"/>
</dbReference>
<evidence type="ECO:0000256" key="2">
    <source>
        <dbReference type="ARBA" id="ARBA00022527"/>
    </source>
</evidence>
<evidence type="ECO:0000256" key="3">
    <source>
        <dbReference type="ARBA" id="ARBA00022679"/>
    </source>
</evidence>
<dbReference type="InterPro" id="IPR008271">
    <property type="entry name" value="Ser/Thr_kinase_AS"/>
</dbReference>
<comment type="catalytic activity">
    <reaction evidence="7">
        <text>L-threonyl-[protein] + ATP = O-phospho-L-threonyl-[protein] + ADP + H(+)</text>
        <dbReference type="Rhea" id="RHEA:46608"/>
        <dbReference type="Rhea" id="RHEA-COMP:11060"/>
        <dbReference type="Rhea" id="RHEA-COMP:11605"/>
        <dbReference type="ChEBI" id="CHEBI:15378"/>
        <dbReference type="ChEBI" id="CHEBI:30013"/>
        <dbReference type="ChEBI" id="CHEBI:30616"/>
        <dbReference type="ChEBI" id="CHEBI:61977"/>
        <dbReference type="ChEBI" id="CHEBI:456216"/>
        <dbReference type="EC" id="2.7.11.1"/>
    </reaction>
</comment>
<dbReference type="OrthoDB" id="347657at2759"/>
<dbReference type="Proteomes" id="UP000041254">
    <property type="component" value="Unassembled WGS sequence"/>
</dbReference>
<dbReference type="InterPro" id="IPR050660">
    <property type="entry name" value="NEK_Ser/Thr_kinase"/>
</dbReference>
<gene>
    <name evidence="11" type="ORF">Vbra_21124</name>
</gene>
<keyword evidence="6" id="KW-0067">ATP-binding</keyword>
<dbReference type="Gene3D" id="1.10.510.10">
    <property type="entry name" value="Transferase(Phosphotransferase) domain 1"/>
    <property type="match status" value="1"/>
</dbReference>
<keyword evidence="5" id="KW-0418">Kinase</keyword>
<dbReference type="PhylomeDB" id="A0A0G4EX70"/>
<dbReference type="CDD" id="cd00180">
    <property type="entry name" value="PKc"/>
    <property type="match status" value="1"/>
</dbReference>
<accession>A0A0G4EX70</accession>
<dbReference type="EC" id="2.7.11.1" evidence="1"/>
<dbReference type="EMBL" id="CDMY01000336">
    <property type="protein sequence ID" value="CEM03276.1"/>
    <property type="molecule type" value="Genomic_DNA"/>
</dbReference>
<evidence type="ECO:0000259" key="10">
    <source>
        <dbReference type="PROSITE" id="PS50011"/>
    </source>
</evidence>
<keyword evidence="4" id="KW-0547">Nucleotide-binding</keyword>
<dbReference type="GO" id="GO:0005524">
    <property type="term" value="F:ATP binding"/>
    <property type="evidence" value="ECO:0007669"/>
    <property type="project" value="UniProtKB-KW"/>
</dbReference>
<dbReference type="PROSITE" id="PS00108">
    <property type="entry name" value="PROTEIN_KINASE_ST"/>
    <property type="match status" value="1"/>
</dbReference>
<sequence length="634" mass="71839">MVRRQHKDPLGAKKEDGGTAAQNDAKLAARYRVVVAPPLAAAAVMKPLPLRHRAVCRRPQPPPPLPPPPQFYLMLRPPSPPQRKRRTLCGTPSHLSVWVRVCGVLSADQAGAGRQRRGGRYWRFESYRRKDEAEQDDWRVLRREWLRLYEGREHARESCYIWQDMHKGAVEGINKLLKSNKNMAARANQKKLLDIISGLKAKIRELEEPQSTVTDYGNLWRGKRMDTMLPVLIKRLNKMQQQPVAPPWYTQQVYEAVSKWNSPYLAEVIEVLEDSLYFYIVMGHAQGETMAKVVKDLTKVGGRVPDAMCKEIAFGLLTALDTLYTGQVAAGELVHRDVKPNNIVLTDQGAILVDFDSCVFVNRPPPPTSFLPGADGFRAPEVYLADWASKWSPAGDIWAAGVCLTCRDLMLVGRPLPLRRHNPTETLHCRVNKLKAQERADYPRISLPTFCILPSHCLECRCGRVQRGIQLGPRSALAAARHARRESENSAAAAMRALNKYAELCNTVVGYHTNKARLHIAQKLVADMVAEAKKTKSTIADEHDEIDEEEASASYKREDPTGRIVRREWLRLYEEREHTRESCYIWQDMHKGAVEGIKKLLKSNKNMAETARANEKKLLDIISGLKAKIRELKQ</sequence>
<keyword evidence="3" id="KW-0808">Transferase</keyword>
<evidence type="ECO:0000313" key="11">
    <source>
        <dbReference type="EMBL" id="CEM03276.1"/>
    </source>
</evidence>
<dbReference type="PANTHER" id="PTHR43671">
    <property type="entry name" value="SERINE/THREONINE-PROTEIN KINASE NEK"/>
    <property type="match status" value="1"/>
</dbReference>
<keyword evidence="12" id="KW-1185">Reference proteome</keyword>
<protein>
    <recommendedName>
        <fullName evidence="1">non-specific serine/threonine protein kinase</fullName>
        <ecNumber evidence="1">2.7.11.1</ecNumber>
    </recommendedName>
</protein>
<dbReference type="SMART" id="SM00220">
    <property type="entry name" value="S_TKc"/>
    <property type="match status" value="1"/>
</dbReference>
<proteinExistence type="predicted"/>
<evidence type="ECO:0000256" key="6">
    <source>
        <dbReference type="ARBA" id="ARBA00022840"/>
    </source>
</evidence>
<evidence type="ECO:0000256" key="5">
    <source>
        <dbReference type="ARBA" id="ARBA00022777"/>
    </source>
</evidence>
<evidence type="ECO:0000256" key="9">
    <source>
        <dbReference type="SAM" id="MobiDB-lite"/>
    </source>
</evidence>
<dbReference type="STRING" id="1169540.A0A0G4EX70"/>
<dbReference type="PROSITE" id="PS50011">
    <property type="entry name" value="PROTEIN_KINASE_DOM"/>
    <property type="match status" value="1"/>
</dbReference>
<dbReference type="InterPro" id="IPR011009">
    <property type="entry name" value="Kinase-like_dom_sf"/>
</dbReference>
<evidence type="ECO:0000256" key="8">
    <source>
        <dbReference type="ARBA" id="ARBA00048679"/>
    </source>
</evidence>
<name>A0A0G4EX70_VITBC</name>
<evidence type="ECO:0000256" key="1">
    <source>
        <dbReference type="ARBA" id="ARBA00012513"/>
    </source>
</evidence>
<organism evidence="11 12">
    <name type="scientific">Vitrella brassicaformis (strain CCMP3155)</name>
    <dbReference type="NCBI Taxonomy" id="1169540"/>
    <lineage>
        <taxon>Eukaryota</taxon>
        <taxon>Sar</taxon>
        <taxon>Alveolata</taxon>
        <taxon>Colpodellida</taxon>
        <taxon>Vitrellaceae</taxon>
        <taxon>Vitrella</taxon>
    </lineage>
</organism>
<dbReference type="SUPFAM" id="SSF56112">
    <property type="entry name" value="Protein kinase-like (PK-like)"/>
    <property type="match status" value="1"/>
</dbReference>
<feature type="region of interest" description="Disordered" evidence="9">
    <location>
        <begin position="1"/>
        <end position="23"/>
    </location>
</feature>
<dbReference type="InParanoid" id="A0A0G4EX70"/>
<evidence type="ECO:0000256" key="7">
    <source>
        <dbReference type="ARBA" id="ARBA00047899"/>
    </source>
</evidence>
<evidence type="ECO:0000313" key="12">
    <source>
        <dbReference type="Proteomes" id="UP000041254"/>
    </source>
</evidence>
<feature type="domain" description="Protein kinase" evidence="10">
    <location>
        <begin position="189"/>
        <end position="546"/>
    </location>
</feature>
<dbReference type="InterPro" id="IPR000719">
    <property type="entry name" value="Prot_kinase_dom"/>
</dbReference>
<reference evidence="11 12" key="1">
    <citation type="submission" date="2014-11" db="EMBL/GenBank/DDBJ databases">
        <authorList>
            <person name="Zhu J."/>
            <person name="Qi W."/>
            <person name="Song R."/>
        </authorList>
    </citation>
    <scope>NUCLEOTIDE SEQUENCE [LARGE SCALE GENOMIC DNA]</scope>
</reference>
<dbReference type="GO" id="GO:0004674">
    <property type="term" value="F:protein serine/threonine kinase activity"/>
    <property type="evidence" value="ECO:0007669"/>
    <property type="project" value="UniProtKB-KW"/>
</dbReference>
<keyword evidence="2" id="KW-0723">Serine/threonine-protein kinase</keyword>
<dbReference type="VEuPathDB" id="CryptoDB:Vbra_21124"/>
<comment type="catalytic activity">
    <reaction evidence="8">
        <text>L-seryl-[protein] + ATP = O-phospho-L-seryl-[protein] + ADP + H(+)</text>
        <dbReference type="Rhea" id="RHEA:17989"/>
        <dbReference type="Rhea" id="RHEA-COMP:9863"/>
        <dbReference type="Rhea" id="RHEA-COMP:11604"/>
        <dbReference type="ChEBI" id="CHEBI:15378"/>
        <dbReference type="ChEBI" id="CHEBI:29999"/>
        <dbReference type="ChEBI" id="CHEBI:30616"/>
        <dbReference type="ChEBI" id="CHEBI:83421"/>
        <dbReference type="ChEBI" id="CHEBI:456216"/>
        <dbReference type="EC" id="2.7.11.1"/>
    </reaction>
</comment>